<evidence type="ECO:0008006" key="3">
    <source>
        <dbReference type="Google" id="ProtNLM"/>
    </source>
</evidence>
<dbReference type="AlphaFoldDB" id="A0A2K8Z8G7"/>
<dbReference type="Proteomes" id="UP000232883">
    <property type="component" value="Chromosome"/>
</dbReference>
<evidence type="ECO:0000313" key="1">
    <source>
        <dbReference type="EMBL" id="AUD06119.1"/>
    </source>
</evidence>
<evidence type="ECO:0000313" key="2">
    <source>
        <dbReference type="Proteomes" id="UP000232883"/>
    </source>
</evidence>
<dbReference type="OrthoDB" id="615868at2"/>
<organism evidence="1 2">
    <name type="scientific">Spirosoma pollinicola</name>
    <dbReference type="NCBI Taxonomy" id="2057025"/>
    <lineage>
        <taxon>Bacteria</taxon>
        <taxon>Pseudomonadati</taxon>
        <taxon>Bacteroidota</taxon>
        <taxon>Cytophagia</taxon>
        <taxon>Cytophagales</taxon>
        <taxon>Cytophagaceae</taxon>
        <taxon>Spirosoma</taxon>
    </lineage>
</organism>
<reference evidence="1 2" key="1">
    <citation type="submission" date="2017-11" db="EMBL/GenBank/DDBJ databases">
        <title>Taxonomic description and genome sequences of Spirosoma HA7 sp. nov., isolated from pollen microhabitat of Corylus avellana.</title>
        <authorList>
            <person name="Ambika Manirajan B."/>
            <person name="Suarez C."/>
            <person name="Ratering S."/>
            <person name="Geissler-Plaum R."/>
            <person name="Cardinale M."/>
            <person name="Sylvia S."/>
        </authorList>
    </citation>
    <scope>NUCLEOTIDE SEQUENCE [LARGE SCALE GENOMIC DNA]</scope>
    <source>
        <strain evidence="1 2">HA7</strain>
    </source>
</reference>
<dbReference type="RefSeq" id="WP_100992669.1">
    <property type="nucleotide sequence ID" value="NZ_CP025096.1"/>
</dbReference>
<accession>A0A2K8Z8G7</accession>
<protein>
    <recommendedName>
        <fullName evidence="3">DUF4189 domain-containing protein</fullName>
    </recommendedName>
</protein>
<keyword evidence="2" id="KW-1185">Reference proteome</keyword>
<name>A0A2K8Z8G7_9BACT</name>
<gene>
    <name evidence="1" type="ORF">CWM47_32310</name>
</gene>
<dbReference type="EMBL" id="CP025096">
    <property type="protein sequence ID" value="AUD06119.1"/>
    <property type="molecule type" value="Genomic_DNA"/>
</dbReference>
<proteinExistence type="predicted"/>
<sequence>MKKIVFSSLLVAASWQVKGQAAVYVCSENGAWGSCYGYSNVTTCAYNKCINEGGRYPQLIVSTNGKGYGAVAIGRGSDGRQIVGAAVGYSNLEDAKERAMAECRNRGGQYPSINSTWYDR</sequence>
<dbReference type="KEGG" id="spir:CWM47_32310"/>